<feature type="compositionally biased region" description="Basic residues" evidence="1">
    <location>
        <begin position="20"/>
        <end position="30"/>
    </location>
</feature>
<reference evidence="3" key="1">
    <citation type="journal article" date="2010" name="Genome Res.">
        <title>Population genomic sequencing of Coccidioides fungi reveals recent hybridization and transposon control.</title>
        <authorList>
            <person name="Neafsey D.E."/>
            <person name="Barker B.M."/>
            <person name="Sharpton T.J."/>
            <person name="Stajich J.E."/>
            <person name="Park D.J."/>
            <person name="Whiston E."/>
            <person name="Hung C.-Y."/>
            <person name="McMahan C."/>
            <person name="White J."/>
            <person name="Sykes S."/>
            <person name="Heiman D."/>
            <person name="Young S."/>
            <person name="Zeng Q."/>
            <person name="Abouelleil A."/>
            <person name="Aftuck L."/>
            <person name="Bessette D."/>
            <person name="Brown A."/>
            <person name="FitzGerald M."/>
            <person name="Lui A."/>
            <person name="Macdonald J.P."/>
            <person name="Priest M."/>
            <person name="Orbach M.J."/>
            <person name="Galgiani J.N."/>
            <person name="Kirkland T.N."/>
            <person name="Cole G.T."/>
            <person name="Birren B.W."/>
            <person name="Henn M.R."/>
            <person name="Taylor J.W."/>
            <person name="Rounsley S.D."/>
        </authorList>
    </citation>
    <scope>NUCLEOTIDE SEQUENCE [LARGE SCALE GENOMIC DNA]</scope>
    <source>
        <strain evidence="3">RMSCC 2394</strain>
    </source>
</reference>
<name>A0A0J6YG35_COCIT</name>
<organism evidence="2 3">
    <name type="scientific">Coccidioides immitis RMSCC 2394</name>
    <dbReference type="NCBI Taxonomy" id="404692"/>
    <lineage>
        <taxon>Eukaryota</taxon>
        <taxon>Fungi</taxon>
        <taxon>Dikarya</taxon>
        <taxon>Ascomycota</taxon>
        <taxon>Pezizomycotina</taxon>
        <taxon>Eurotiomycetes</taxon>
        <taxon>Eurotiomycetidae</taxon>
        <taxon>Onygenales</taxon>
        <taxon>Onygenaceae</taxon>
        <taxon>Coccidioides</taxon>
    </lineage>
</organism>
<protein>
    <submittedName>
        <fullName evidence="2">Uncharacterized protein</fullName>
    </submittedName>
</protein>
<evidence type="ECO:0000256" key="1">
    <source>
        <dbReference type="SAM" id="MobiDB-lite"/>
    </source>
</evidence>
<accession>A0A0J6YG35</accession>
<evidence type="ECO:0000313" key="3">
    <source>
        <dbReference type="Proteomes" id="UP000054565"/>
    </source>
</evidence>
<dbReference type="AlphaFoldDB" id="A0A0J6YG35"/>
<evidence type="ECO:0000313" key="2">
    <source>
        <dbReference type="EMBL" id="KMP07616.1"/>
    </source>
</evidence>
<dbReference type="Proteomes" id="UP000054565">
    <property type="component" value="Unassembled WGS sequence"/>
</dbReference>
<dbReference type="EMBL" id="DS028097">
    <property type="protein sequence ID" value="KMP07616.1"/>
    <property type="molecule type" value="Genomic_DNA"/>
</dbReference>
<feature type="region of interest" description="Disordered" evidence="1">
    <location>
        <begin position="242"/>
        <end position="292"/>
    </location>
</feature>
<sequence>MACWMLTEERTTDKVDSLKRPTKARRRKLAAGKSSGQSAAGTRLQGPLSEWLAICVFPNAPGVESSKSRNRDPPHLSLLAQQVALQGEQFHRGNWTHCSTEILSTRQLVPQSFSTACTSAILVEPIKALLRRDLIVEREYQGPPHCFWRGSTEYRAPAPQRLDTKAARQSMNQRPLFTSRLFVSASLAEVPGRAIGVSSFLNWHLTAFPEGQNLGESGLWMETRLGGVFFPRLFPTGISKNRVSHRNQHNSPLPPSGPRLGDMANYRRRTEAESGGGWSNQTSEGLDPIGLG</sequence>
<gene>
    <name evidence="2" type="ORF">CIRG_07298</name>
</gene>
<feature type="compositionally biased region" description="Low complexity" evidence="1">
    <location>
        <begin position="31"/>
        <end position="41"/>
    </location>
</feature>
<feature type="region of interest" description="Disordered" evidence="1">
    <location>
        <begin position="14"/>
        <end position="42"/>
    </location>
</feature>
<proteinExistence type="predicted"/>